<protein>
    <submittedName>
        <fullName evidence="2">Uncharacterized protein</fullName>
    </submittedName>
</protein>
<dbReference type="AlphaFoldDB" id="A0A9J6AH26"/>
<dbReference type="PANTHER" id="PTHR36757:SF1">
    <property type="entry name" value="GENOME ASSEMBLY, CHROMOSOME: A04"/>
    <property type="match status" value="1"/>
</dbReference>
<feature type="region of interest" description="Disordered" evidence="1">
    <location>
        <begin position="147"/>
        <end position="179"/>
    </location>
</feature>
<comment type="caution">
    <text evidence="2">The sequence shown here is derived from an EMBL/GenBank/DDBJ whole genome shotgun (WGS) entry which is preliminary data.</text>
</comment>
<evidence type="ECO:0000313" key="2">
    <source>
        <dbReference type="EMBL" id="KAG5623620.1"/>
    </source>
</evidence>
<feature type="region of interest" description="Disordered" evidence="1">
    <location>
        <begin position="1"/>
        <end position="30"/>
    </location>
</feature>
<keyword evidence="3" id="KW-1185">Reference proteome</keyword>
<proteinExistence type="predicted"/>
<reference evidence="2 3" key="1">
    <citation type="submission" date="2020-09" db="EMBL/GenBank/DDBJ databases">
        <title>De no assembly of potato wild relative species, Solanum commersonii.</title>
        <authorList>
            <person name="Cho K."/>
        </authorList>
    </citation>
    <scope>NUCLEOTIDE SEQUENCE [LARGE SCALE GENOMIC DNA]</scope>
    <source>
        <strain evidence="2">LZ3.2</strain>
        <tissue evidence="2">Leaf</tissue>
    </source>
</reference>
<evidence type="ECO:0000313" key="3">
    <source>
        <dbReference type="Proteomes" id="UP000824120"/>
    </source>
</evidence>
<dbReference type="OrthoDB" id="1621429at2759"/>
<organism evidence="2 3">
    <name type="scientific">Solanum commersonii</name>
    <name type="common">Commerson's wild potato</name>
    <name type="synonym">Commerson's nightshade</name>
    <dbReference type="NCBI Taxonomy" id="4109"/>
    <lineage>
        <taxon>Eukaryota</taxon>
        <taxon>Viridiplantae</taxon>
        <taxon>Streptophyta</taxon>
        <taxon>Embryophyta</taxon>
        <taxon>Tracheophyta</taxon>
        <taxon>Spermatophyta</taxon>
        <taxon>Magnoliopsida</taxon>
        <taxon>eudicotyledons</taxon>
        <taxon>Gunneridae</taxon>
        <taxon>Pentapetalae</taxon>
        <taxon>asterids</taxon>
        <taxon>lamiids</taxon>
        <taxon>Solanales</taxon>
        <taxon>Solanaceae</taxon>
        <taxon>Solanoideae</taxon>
        <taxon>Solaneae</taxon>
        <taxon>Solanum</taxon>
    </lineage>
</organism>
<name>A0A9J6AH26_SOLCO</name>
<accession>A0A9J6AH26</accession>
<dbReference type="EMBL" id="JACXVP010000002">
    <property type="protein sequence ID" value="KAG5623620.1"/>
    <property type="molecule type" value="Genomic_DNA"/>
</dbReference>
<gene>
    <name evidence="2" type="ORF">H5410_008838</name>
</gene>
<sequence length="230" mass="25601">MAIELCSDDSSPRFSFSQDISQTDSVQIPSTNSSSSTIDFDFCVFHQTFDLQSTSADELFLDGKILPIEMKRKKYPSISSTQQKFKSKHADKNYNAYNASVKNESLSTDEKQSSKSFWRFKRSNSTSSTSSYVRTLCPLPILSRSNSTGSAPNMKHKHHFHKSSSSASSSNGHYQKPPLRKVPGYINGIKISPVLNVPTANLFGLSSLFSSSKEKNKKSDQLLFKICLLA</sequence>
<feature type="compositionally biased region" description="Polar residues" evidence="1">
    <location>
        <begin position="8"/>
        <end position="30"/>
    </location>
</feature>
<dbReference type="PANTHER" id="PTHR36757">
    <property type="entry name" value="BNAANNG22500D PROTEIN"/>
    <property type="match status" value="1"/>
</dbReference>
<dbReference type="Proteomes" id="UP000824120">
    <property type="component" value="Chromosome 2"/>
</dbReference>
<evidence type="ECO:0000256" key="1">
    <source>
        <dbReference type="SAM" id="MobiDB-lite"/>
    </source>
</evidence>